<accession>A0ABV8FNR1</accession>
<evidence type="ECO:0000313" key="2">
    <source>
        <dbReference type="EMBL" id="MFC3997795.1"/>
    </source>
</evidence>
<dbReference type="InterPro" id="IPR017517">
    <property type="entry name" value="Maleyloyr_isom"/>
</dbReference>
<dbReference type="Proteomes" id="UP001595847">
    <property type="component" value="Unassembled WGS sequence"/>
</dbReference>
<name>A0ABV8FNR1_9ACTN</name>
<dbReference type="NCBIfam" id="TIGR03083">
    <property type="entry name" value="maleylpyruvate isomerase family mycothiol-dependent enzyme"/>
    <property type="match status" value="1"/>
</dbReference>
<evidence type="ECO:0000259" key="1">
    <source>
        <dbReference type="Pfam" id="PF11716"/>
    </source>
</evidence>
<proteinExistence type="predicted"/>
<dbReference type="EMBL" id="JBHSBH010000011">
    <property type="protein sequence ID" value="MFC3997795.1"/>
    <property type="molecule type" value="Genomic_DNA"/>
</dbReference>
<dbReference type="InterPro" id="IPR034660">
    <property type="entry name" value="DinB/YfiT-like"/>
</dbReference>
<dbReference type="SUPFAM" id="SSF109854">
    <property type="entry name" value="DinB/YfiT-like putative metalloenzymes"/>
    <property type="match status" value="1"/>
</dbReference>
<dbReference type="InterPro" id="IPR024344">
    <property type="entry name" value="MDMPI_metal-binding"/>
</dbReference>
<dbReference type="Gene3D" id="1.20.120.450">
    <property type="entry name" value="dinb family like domain"/>
    <property type="match status" value="1"/>
</dbReference>
<gene>
    <name evidence="2" type="ORF">ACFOVU_17810</name>
</gene>
<reference evidence="3" key="1">
    <citation type="journal article" date="2019" name="Int. J. Syst. Evol. Microbiol.">
        <title>The Global Catalogue of Microorganisms (GCM) 10K type strain sequencing project: providing services to taxonomists for standard genome sequencing and annotation.</title>
        <authorList>
            <consortium name="The Broad Institute Genomics Platform"/>
            <consortium name="The Broad Institute Genome Sequencing Center for Infectious Disease"/>
            <person name="Wu L."/>
            <person name="Ma J."/>
        </authorList>
    </citation>
    <scope>NUCLEOTIDE SEQUENCE [LARGE SCALE GENOMIC DNA]</scope>
    <source>
        <strain evidence="3">TBRC 1826</strain>
    </source>
</reference>
<dbReference type="GO" id="GO:0016853">
    <property type="term" value="F:isomerase activity"/>
    <property type="evidence" value="ECO:0007669"/>
    <property type="project" value="UniProtKB-KW"/>
</dbReference>
<keyword evidence="2" id="KW-0413">Isomerase</keyword>
<keyword evidence="3" id="KW-1185">Reference proteome</keyword>
<feature type="domain" description="Mycothiol-dependent maleylpyruvate isomerase metal-binding" evidence="1">
    <location>
        <begin position="17"/>
        <end position="159"/>
    </location>
</feature>
<evidence type="ECO:0000313" key="3">
    <source>
        <dbReference type="Proteomes" id="UP001595847"/>
    </source>
</evidence>
<organism evidence="2 3">
    <name type="scientific">Nocardiopsis sediminis</name>
    <dbReference type="NCBI Taxonomy" id="1778267"/>
    <lineage>
        <taxon>Bacteria</taxon>
        <taxon>Bacillati</taxon>
        <taxon>Actinomycetota</taxon>
        <taxon>Actinomycetes</taxon>
        <taxon>Streptosporangiales</taxon>
        <taxon>Nocardiopsidaceae</taxon>
        <taxon>Nocardiopsis</taxon>
    </lineage>
</organism>
<protein>
    <submittedName>
        <fullName evidence="2">Maleylpyruvate isomerase family mycothiol-dependent enzyme</fullName>
    </submittedName>
</protein>
<dbReference type="RefSeq" id="WP_378535065.1">
    <property type="nucleotide sequence ID" value="NZ_JBHSBH010000011.1"/>
</dbReference>
<comment type="caution">
    <text evidence="2">The sequence shown here is derived from an EMBL/GenBank/DDBJ whole genome shotgun (WGS) entry which is preliminary data.</text>
</comment>
<sequence>MDHLGPAIDTRPLFPVERAALLDLLDSLGPADWAAPTVCPGWAVRDLVAHLLNDHIRRLSGSRDSHAGAVFADDETLRAYLDSTNGEFVRAAQCASPRVMADLIGFLGPQLDALWATRDLHAPADLGVSWAQAADSDPTPAWLDIARDYTEFWTHQQQIRDAVGRPGADTPDLAGPVLDTFMRALPRALRGEDRPAGTAVVVELTGPAGGAWAAVRGEGRWALRTGAETPSAPAAYIAMDQDTFWRLATRGIAVKRARSLAETRGDPALIRAATAILSIVG</sequence>
<dbReference type="Pfam" id="PF11716">
    <property type="entry name" value="MDMPI_N"/>
    <property type="match status" value="1"/>
</dbReference>